<proteinExistence type="predicted"/>
<evidence type="ECO:0000313" key="2">
    <source>
        <dbReference type="EMBL" id="CAD8090334.1"/>
    </source>
</evidence>
<reference evidence="2" key="1">
    <citation type="submission" date="2021-01" db="EMBL/GenBank/DDBJ databases">
        <authorList>
            <consortium name="Genoscope - CEA"/>
            <person name="William W."/>
        </authorList>
    </citation>
    <scope>NUCLEOTIDE SEQUENCE</scope>
</reference>
<comment type="caution">
    <text evidence="2">The sequence shown here is derived from an EMBL/GenBank/DDBJ whole genome shotgun (WGS) entry which is preliminary data.</text>
</comment>
<evidence type="ECO:0008006" key="4">
    <source>
        <dbReference type="Google" id="ProtNLM"/>
    </source>
</evidence>
<keyword evidence="1" id="KW-0812">Transmembrane</keyword>
<evidence type="ECO:0000313" key="3">
    <source>
        <dbReference type="Proteomes" id="UP000692954"/>
    </source>
</evidence>
<organism evidence="2 3">
    <name type="scientific">Paramecium sonneborni</name>
    <dbReference type="NCBI Taxonomy" id="65129"/>
    <lineage>
        <taxon>Eukaryota</taxon>
        <taxon>Sar</taxon>
        <taxon>Alveolata</taxon>
        <taxon>Ciliophora</taxon>
        <taxon>Intramacronucleata</taxon>
        <taxon>Oligohymenophorea</taxon>
        <taxon>Peniculida</taxon>
        <taxon>Parameciidae</taxon>
        <taxon>Paramecium</taxon>
    </lineage>
</organism>
<keyword evidence="1" id="KW-0472">Membrane</keyword>
<name>A0A8S1NTM3_9CILI</name>
<dbReference type="AlphaFoldDB" id="A0A8S1NTM3"/>
<feature type="transmembrane region" description="Helical" evidence="1">
    <location>
        <begin position="84"/>
        <end position="103"/>
    </location>
</feature>
<accession>A0A8S1NTM3</accession>
<sequence>MIRDIQLQQYFKISSIFQSLLFTINQKLINMQGDKRSYFINKQYFCKKNLIFDSINIQDCQDLHSWNKLPKIESSEFMNAQLIGINYIIKLFLISVCFLKICIQIQSRKRINLQFQCFMKCSIIVKRIKSNSISHIQKNQDNDQVQQQTFCYISSYN</sequence>
<keyword evidence="1" id="KW-1133">Transmembrane helix</keyword>
<evidence type="ECO:0000256" key="1">
    <source>
        <dbReference type="SAM" id="Phobius"/>
    </source>
</evidence>
<keyword evidence="3" id="KW-1185">Reference proteome</keyword>
<gene>
    <name evidence="2" type="ORF">PSON_ATCC_30995.1.T0550264</name>
</gene>
<dbReference type="EMBL" id="CAJJDN010000055">
    <property type="protein sequence ID" value="CAD8090334.1"/>
    <property type="molecule type" value="Genomic_DNA"/>
</dbReference>
<dbReference type="Proteomes" id="UP000692954">
    <property type="component" value="Unassembled WGS sequence"/>
</dbReference>
<protein>
    <recommendedName>
        <fullName evidence="4">Transmembrane protein</fullName>
    </recommendedName>
</protein>